<keyword evidence="2" id="KW-1185">Reference proteome</keyword>
<protein>
    <submittedName>
        <fullName evidence="1">Uncharacterized protein</fullName>
    </submittedName>
</protein>
<organism evidence="1 2">
    <name type="scientific">Paenibacillus melissococcoides</name>
    <dbReference type="NCBI Taxonomy" id="2912268"/>
    <lineage>
        <taxon>Bacteria</taxon>
        <taxon>Bacillati</taxon>
        <taxon>Bacillota</taxon>
        <taxon>Bacilli</taxon>
        <taxon>Bacillales</taxon>
        <taxon>Paenibacillaceae</taxon>
        <taxon>Paenibacillus</taxon>
    </lineage>
</organism>
<reference evidence="1" key="1">
    <citation type="submission" date="2022-06" db="EMBL/GenBank/DDBJ databases">
        <authorList>
            <person name="Dietemann V."/>
            <person name="Ory F."/>
            <person name="Dainat B."/>
            <person name="Oberhansli S."/>
        </authorList>
    </citation>
    <scope>NUCLEOTIDE SEQUENCE</scope>
    <source>
        <strain evidence="1">Ena-SAMPLE-TAB-26-04-2022-14:26:32:270-5432</strain>
    </source>
</reference>
<sequence>MKADLLFDVVALAKKMGGISLMKVNKLFSLMLIIVMLMATPVFAADNGSVSAREKDSVHMGSGTSSTDQITTMSYDREISLAVPKNVDGNQGAVVASFTVSPHNYVNVKAVSLTSKMPKINISISNEYGDDERWFANVREGEVVYMKVRYPNERYVVKVSTNEQADLARLRVYTD</sequence>
<accession>A0ABN8TW78</accession>
<gene>
    <name evidence="1" type="ORF">WJ0W_000181</name>
</gene>
<comment type="caution">
    <text evidence="1">The sequence shown here is derived from an EMBL/GenBank/DDBJ whole genome shotgun (WGS) entry which is preliminary data.</text>
</comment>
<evidence type="ECO:0000313" key="2">
    <source>
        <dbReference type="Proteomes" id="UP001154322"/>
    </source>
</evidence>
<name>A0ABN8TW78_9BACL</name>
<dbReference type="EMBL" id="CALYLO010000001">
    <property type="protein sequence ID" value="CAH8242972.1"/>
    <property type="molecule type" value="Genomic_DNA"/>
</dbReference>
<dbReference type="Proteomes" id="UP001154322">
    <property type="component" value="Unassembled WGS sequence"/>
</dbReference>
<proteinExistence type="predicted"/>
<evidence type="ECO:0000313" key="1">
    <source>
        <dbReference type="EMBL" id="CAH8242972.1"/>
    </source>
</evidence>